<gene>
    <name evidence="1" type="ORF">EOD42_22555</name>
</gene>
<dbReference type="EMBL" id="SACL01000011">
    <property type="protein sequence ID" value="RVT91440.1"/>
    <property type="molecule type" value="Genomic_DNA"/>
</dbReference>
<dbReference type="AlphaFoldDB" id="A0A437M140"/>
<organism evidence="1 2">
    <name type="scientific">Rhodovarius crocodyli</name>
    <dbReference type="NCBI Taxonomy" id="1979269"/>
    <lineage>
        <taxon>Bacteria</taxon>
        <taxon>Pseudomonadati</taxon>
        <taxon>Pseudomonadota</taxon>
        <taxon>Alphaproteobacteria</taxon>
        <taxon>Acetobacterales</taxon>
        <taxon>Roseomonadaceae</taxon>
        <taxon>Rhodovarius</taxon>
    </lineage>
</organism>
<reference evidence="1 2" key="1">
    <citation type="submission" date="2019-01" db="EMBL/GenBank/DDBJ databases">
        <authorList>
            <person name="Chen W.-M."/>
        </authorList>
    </citation>
    <scope>NUCLEOTIDE SEQUENCE [LARGE SCALE GENOMIC DNA]</scope>
    <source>
        <strain evidence="1 2">CCP-6</strain>
    </source>
</reference>
<accession>A0A437M140</accession>
<dbReference type="RefSeq" id="WP_127789858.1">
    <property type="nucleotide sequence ID" value="NZ_SACL01000011.1"/>
</dbReference>
<name>A0A437M140_9PROT</name>
<keyword evidence="2" id="KW-1185">Reference proteome</keyword>
<evidence type="ECO:0000313" key="2">
    <source>
        <dbReference type="Proteomes" id="UP000282957"/>
    </source>
</evidence>
<evidence type="ECO:0000313" key="1">
    <source>
        <dbReference type="EMBL" id="RVT91440.1"/>
    </source>
</evidence>
<dbReference type="Proteomes" id="UP000282957">
    <property type="component" value="Unassembled WGS sequence"/>
</dbReference>
<protein>
    <submittedName>
        <fullName evidence="1">Uncharacterized protein</fullName>
    </submittedName>
</protein>
<sequence>MTVWLLVYFIAAGSGRPELLGSHAEYRTMAACTEMVRVLGADAGGRIRMARGAYVFECEAAHG</sequence>
<proteinExistence type="predicted"/>
<comment type="caution">
    <text evidence="1">The sequence shown here is derived from an EMBL/GenBank/DDBJ whole genome shotgun (WGS) entry which is preliminary data.</text>
</comment>